<feature type="transmembrane region" description="Helical" evidence="10">
    <location>
        <begin position="150"/>
        <end position="169"/>
    </location>
</feature>
<evidence type="ECO:0000256" key="10">
    <source>
        <dbReference type="SAM" id="Phobius"/>
    </source>
</evidence>
<feature type="transmembrane region" description="Helical" evidence="10">
    <location>
        <begin position="582"/>
        <end position="601"/>
    </location>
</feature>
<dbReference type="GO" id="GO:0000329">
    <property type="term" value="C:fungal-type vacuole membrane"/>
    <property type="evidence" value="ECO:0007669"/>
    <property type="project" value="TreeGrafter"/>
</dbReference>
<comment type="similarity">
    <text evidence="2">Belongs to the major facilitator superfamily.</text>
</comment>
<feature type="transmembrane region" description="Helical" evidence="10">
    <location>
        <begin position="259"/>
        <end position="281"/>
    </location>
</feature>
<feature type="transmembrane region" description="Helical" evidence="10">
    <location>
        <begin position="531"/>
        <end position="552"/>
    </location>
</feature>
<dbReference type="PANTHER" id="PTHR21576:SF45">
    <property type="entry name" value="TRANSPORTER MCH1-RELATED"/>
    <property type="match status" value="1"/>
</dbReference>
<keyword evidence="5 10" id="KW-0812">Transmembrane</keyword>
<evidence type="ECO:0000256" key="2">
    <source>
        <dbReference type="ARBA" id="ARBA00008335"/>
    </source>
</evidence>
<protein>
    <recommendedName>
        <fullName evidence="8">Probable transporter MCH1</fullName>
    </recommendedName>
</protein>
<evidence type="ECO:0000256" key="5">
    <source>
        <dbReference type="ARBA" id="ARBA00022692"/>
    </source>
</evidence>
<keyword evidence="4" id="KW-0926">Vacuole</keyword>
<dbReference type="InterPro" id="IPR011701">
    <property type="entry name" value="MFS"/>
</dbReference>
<dbReference type="PANTHER" id="PTHR21576">
    <property type="entry name" value="UNCHARACTERIZED NODULIN-LIKE PROTEIN"/>
    <property type="match status" value="1"/>
</dbReference>
<keyword evidence="12" id="KW-1185">Reference proteome</keyword>
<comment type="subcellular location">
    <subcellularLocation>
        <location evidence="1">Vacuole membrane</location>
        <topology evidence="1">Multi-pass membrane protein</topology>
    </subcellularLocation>
</comment>
<evidence type="ECO:0000256" key="8">
    <source>
        <dbReference type="ARBA" id="ARBA00039330"/>
    </source>
</evidence>
<reference evidence="11 12" key="1">
    <citation type="journal article" date="2016" name="Sci. Rep.">
        <title>Peltaster fructicola genome reveals evolution from an invasive phytopathogen to an ectophytic parasite.</title>
        <authorList>
            <person name="Xu C."/>
            <person name="Chen H."/>
            <person name="Gleason M.L."/>
            <person name="Xu J.R."/>
            <person name="Liu H."/>
            <person name="Zhang R."/>
            <person name="Sun G."/>
        </authorList>
    </citation>
    <scope>NUCLEOTIDE SEQUENCE [LARGE SCALE GENOMIC DNA]</scope>
    <source>
        <strain evidence="11 12">LNHT1506</strain>
    </source>
</reference>
<dbReference type="SUPFAM" id="SSF103473">
    <property type="entry name" value="MFS general substrate transporter"/>
    <property type="match status" value="1"/>
</dbReference>
<dbReference type="Gene3D" id="1.20.1250.20">
    <property type="entry name" value="MFS general substrate transporter like domains"/>
    <property type="match status" value="1"/>
</dbReference>
<evidence type="ECO:0000313" key="12">
    <source>
        <dbReference type="Proteomes" id="UP000503462"/>
    </source>
</evidence>
<sequence length="614" mass="66764">MAVRKDRPGSSSSSRHRKAPSAPGEIDKLDYHPGGRLLQPHPDEEPLPRTSQETSYAGSFFEHVAEGVVDKDRAKMRQESVRYLSFAWAIINCLCAGSITAYSLYAPLFQKRLHYSQLQVNGVSITAELAMYLPVPIFGVLCDRYGPGPCSVLSGILFGVGYVLAAFTYRSGPAPAVGGEGWPYAVMILSFIPIGMATSCMYLAAVTTCAKNFGRGKFKGLALAIPIASFGLSGMWQSQVGTNLLYEIRPDGSKGPVDVFRYFIFLGGLFCVVGVIGFFTLKIVGEDELIDEAVEELEQSGLLSESEFYRRGNTTSYGTIDEEAMDDDALSKSHLLQKDEERRKKTWLLNEETRRFLGDHNMWLLAAGFFMVTGPGEAFINNLGTIIDTLYTPDQLPAGGNPTDATTHISIVAITSTVARILTGTLTDLFAPTTPQHQHRRGPNSLANSLASLTEVQQPRRFELSRMVFLIAFSVLCSIGQLILATGVVQTRAELFWLVSASIGAGYGAIFSLTPIIISVVYGVENFGTNWGIVATVPAISATIWGLIYSGVYQKAASAASAILTATESDALCYGSRCYAPTFWAMAVSVWIACALWLFAWRGPDGWLRRGIAV</sequence>
<dbReference type="CDD" id="cd17354">
    <property type="entry name" value="MFS_Mch1p_like"/>
    <property type="match status" value="1"/>
</dbReference>
<proteinExistence type="inferred from homology"/>
<keyword evidence="3" id="KW-0813">Transport</keyword>
<evidence type="ECO:0000256" key="9">
    <source>
        <dbReference type="SAM" id="MobiDB-lite"/>
    </source>
</evidence>
<feature type="transmembrane region" description="Helical" evidence="10">
    <location>
        <begin position="83"/>
        <end position="105"/>
    </location>
</feature>
<gene>
    <name evidence="11" type="ORF">AMS68_004021</name>
</gene>
<dbReference type="AlphaFoldDB" id="A0A6H0XUU6"/>
<evidence type="ECO:0000256" key="4">
    <source>
        <dbReference type="ARBA" id="ARBA00022554"/>
    </source>
</evidence>
<feature type="region of interest" description="Disordered" evidence="9">
    <location>
        <begin position="1"/>
        <end position="52"/>
    </location>
</feature>
<evidence type="ECO:0000256" key="1">
    <source>
        <dbReference type="ARBA" id="ARBA00004128"/>
    </source>
</evidence>
<evidence type="ECO:0000313" key="11">
    <source>
        <dbReference type="EMBL" id="QIW98503.1"/>
    </source>
</evidence>
<feature type="transmembrane region" description="Helical" evidence="10">
    <location>
        <begin position="467"/>
        <end position="489"/>
    </location>
</feature>
<dbReference type="InterPro" id="IPR036259">
    <property type="entry name" value="MFS_trans_sf"/>
</dbReference>
<dbReference type="Proteomes" id="UP000503462">
    <property type="component" value="Chromosome 3"/>
</dbReference>
<dbReference type="GO" id="GO:0022857">
    <property type="term" value="F:transmembrane transporter activity"/>
    <property type="evidence" value="ECO:0007669"/>
    <property type="project" value="InterPro"/>
</dbReference>
<feature type="transmembrane region" description="Helical" evidence="10">
    <location>
        <begin position="495"/>
        <end position="524"/>
    </location>
</feature>
<evidence type="ECO:0000256" key="6">
    <source>
        <dbReference type="ARBA" id="ARBA00022989"/>
    </source>
</evidence>
<dbReference type="OrthoDB" id="199930at2759"/>
<feature type="transmembrane region" description="Helical" evidence="10">
    <location>
        <begin position="218"/>
        <end position="239"/>
    </location>
</feature>
<keyword evidence="6 10" id="KW-1133">Transmembrane helix</keyword>
<feature type="transmembrane region" description="Helical" evidence="10">
    <location>
        <begin position="181"/>
        <end position="206"/>
    </location>
</feature>
<keyword evidence="7 10" id="KW-0472">Membrane</keyword>
<evidence type="ECO:0000256" key="3">
    <source>
        <dbReference type="ARBA" id="ARBA00022448"/>
    </source>
</evidence>
<organism evidence="11 12">
    <name type="scientific">Peltaster fructicola</name>
    <dbReference type="NCBI Taxonomy" id="286661"/>
    <lineage>
        <taxon>Eukaryota</taxon>
        <taxon>Fungi</taxon>
        <taxon>Dikarya</taxon>
        <taxon>Ascomycota</taxon>
        <taxon>Pezizomycotina</taxon>
        <taxon>Dothideomycetes</taxon>
        <taxon>Dothideomycetes incertae sedis</taxon>
        <taxon>Peltaster</taxon>
    </lineage>
</organism>
<accession>A0A6H0XUU6</accession>
<name>A0A6H0XUU6_9PEZI</name>
<dbReference type="Pfam" id="PF07690">
    <property type="entry name" value="MFS_1"/>
    <property type="match status" value="1"/>
</dbReference>
<dbReference type="EMBL" id="CP051141">
    <property type="protein sequence ID" value="QIW98503.1"/>
    <property type="molecule type" value="Genomic_DNA"/>
</dbReference>
<evidence type="ECO:0000256" key="7">
    <source>
        <dbReference type="ARBA" id="ARBA00023136"/>
    </source>
</evidence>
<feature type="transmembrane region" description="Helical" evidence="10">
    <location>
        <begin position="125"/>
        <end position="143"/>
    </location>
</feature>